<dbReference type="AlphaFoldDB" id="A6W9M4"/>
<keyword evidence="3" id="KW-1185">Reference proteome</keyword>
<evidence type="ECO:0000256" key="1">
    <source>
        <dbReference type="SAM" id="MobiDB-lite"/>
    </source>
</evidence>
<dbReference type="RefSeq" id="WP_011981348.1">
    <property type="nucleotide sequence ID" value="NC_009664.2"/>
</dbReference>
<sequence length="106" mass="11130">MAGGPLDQDGVAVAATSWSRWRWPWRGRCAPRWGSAAVSALSWSVGLHRADAGEPPPVFSAAFPVFSSAAVAVGAGERARPLGQLGTWAGHRANPSAGRRGIRWPS</sequence>
<organism evidence="2 3">
    <name type="scientific">Kineococcus radiotolerans (strain ATCC BAA-149 / DSM 14245 / SRS30216)</name>
    <dbReference type="NCBI Taxonomy" id="266940"/>
    <lineage>
        <taxon>Bacteria</taxon>
        <taxon>Bacillati</taxon>
        <taxon>Actinomycetota</taxon>
        <taxon>Actinomycetes</taxon>
        <taxon>Kineosporiales</taxon>
        <taxon>Kineosporiaceae</taxon>
        <taxon>Kineococcus</taxon>
    </lineage>
</organism>
<evidence type="ECO:0000313" key="2">
    <source>
        <dbReference type="EMBL" id="ABS03513.1"/>
    </source>
</evidence>
<dbReference type="HOGENOM" id="CLU_2219594_0_0_11"/>
<name>A6W9M4_KINRD</name>
<feature type="region of interest" description="Disordered" evidence="1">
    <location>
        <begin position="86"/>
        <end position="106"/>
    </location>
</feature>
<proteinExistence type="predicted"/>
<dbReference type="STRING" id="266940.Krad_2028"/>
<dbReference type="EMBL" id="CP000750">
    <property type="protein sequence ID" value="ABS03513.1"/>
    <property type="molecule type" value="Genomic_DNA"/>
</dbReference>
<dbReference type="KEGG" id="kra:Krad_2028"/>
<evidence type="ECO:0000313" key="3">
    <source>
        <dbReference type="Proteomes" id="UP000001116"/>
    </source>
</evidence>
<accession>A6W9M4</accession>
<gene>
    <name evidence="2" type="ordered locus">Krad_2028</name>
</gene>
<reference evidence="3" key="1">
    <citation type="journal article" date="2008" name="PLoS ONE">
        <title>Survival in nuclear waste, extreme resistance, and potential applications gleaned from the genome sequence of Kineococcus radiotolerans SRS30216.</title>
        <authorList>
            <person name="Bagwell C.E."/>
            <person name="Bhat S."/>
            <person name="Hawkins G.M."/>
            <person name="Smith B.W."/>
            <person name="Biswas T."/>
            <person name="Hoover T.R."/>
            <person name="Saunders E."/>
            <person name="Han C.S."/>
            <person name="Tsodikov O.V."/>
            <person name="Shimkets L.J."/>
        </authorList>
    </citation>
    <scope>NUCLEOTIDE SEQUENCE [LARGE SCALE GENOMIC DNA]</scope>
    <source>
        <strain evidence="3">ATCC BAA-149 / DSM 14245 / SRS30216</strain>
    </source>
</reference>
<protein>
    <submittedName>
        <fullName evidence="2">Uncharacterized protein</fullName>
    </submittedName>
</protein>
<dbReference type="Proteomes" id="UP000001116">
    <property type="component" value="Chromosome"/>
</dbReference>